<evidence type="ECO:0000313" key="2">
    <source>
        <dbReference type="EMBL" id="KAK3216330.1"/>
    </source>
</evidence>
<dbReference type="AlphaFoldDB" id="A0AAN6M705"/>
<proteinExistence type="predicted"/>
<name>A0AAN6M705_9PLEO</name>
<feature type="chain" id="PRO_5042941902" evidence="1">
    <location>
        <begin position="20"/>
        <end position="155"/>
    </location>
</feature>
<gene>
    <name evidence="2" type="ORF">GRF29_8g2958493</name>
</gene>
<dbReference type="EMBL" id="WVTA01000002">
    <property type="protein sequence ID" value="KAK3216330.1"/>
    <property type="molecule type" value="Genomic_DNA"/>
</dbReference>
<reference evidence="2 3" key="1">
    <citation type="submission" date="2021-02" db="EMBL/GenBank/DDBJ databases">
        <title>Genome assembly of Pseudopithomyces chartarum.</title>
        <authorList>
            <person name="Jauregui R."/>
            <person name="Singh J."/>
            <person name="Voisey C."/>
        </authorList>
    </citation>
    <scope>NUCLEOTIDE SEQUENCE [LARGE SCALE GENOMIC DNA]</scope>
    <source>
        <strain evidence="2 3">AGR01</strain>
    </source>
</reference>
<comment type="caution">
    <text evidence="2">The sequence shown here is derived from an EMBL/GenBank/DDBJ whole genome shotgun (WGS) entry which is preliminary data.</text>
</comment>
<accession>A0AAN6M705</accession>
<dbReference type="Proteomes" id="UP001280581">
    <property type="component" value="Unassembled WGS sequence"/>
</dbReference>
<organism evidence="2 3">
    <name type="scientific">Pseudopithomyces chartarum</name>
    <dbReference type="NCBI Taxonomy" id="1892770"/>
    <lineage>
        <taxon>Eukaryota</taxon>
        <taxon>Fungi</taxon>
        <taxon>Dikarya</taxon>
        <taxon>Ascomycota</taxon>
        <taxon>Pezizomycotina</taxon>
        <taxon>Dothideomycetes</taxon>
        <taxon>Pleosporomycetidae</taxon>
        <taxon>Pleosporales</taxon>
        <taxon>Massarineae</taxon>
        <taxon>Didymosphaeriaceae</taxon>
        <taxon>Pseudopithomyces</taxon>
    </lineage>
</organism>
<sequence>MLRNLAILVCLSSLQTTIAWPFNQHQYQGRQASKPPVPSVSDLHPHLVDVPENRCMFYTGGTLVAAAQYADNNDLFVLGDLDKDGWAAPSQKDDQGEDDYNAQCPMSWAFQEPLIATGANWDESDRDAYFDNLSKGETTCRFLNAGPRANFIHHP</sequence>
<feature type="signal peptide" evidence="1">
    <location>
        <begin position="1"/>
        <end position="19"/>
    </location>
</feature>
<keyword evidence="1" id="KW-0732">Signal</keyword>
<evidence type="ECO:0000313" key="3">
    <source>
        <dbReference type="Proteomes" id="UP001280581"/>
    </source>
</evidence>
<keyword evidence="3" id="KW-1185">Reference proteome</keyword>
<evidence type="ECO:0000256" key="1">
    <source>
        <dbReference type="SAM" id="SignalP"/>
    </source>
</evidence>
<protein>
    <submittedName>
        <fullName evidence="2">Uncharacterized protein</fullName>
    </submittedName>
</protein>